<accession>A0ABP7WU35</accession>
<evidence type="ECO:0000256" key="1">
    <source>
        <dbReference type="SAM" id="MobiDB-lite"/>
    </source>
</evidence>
<dbReference type="Proteomes" id="UP001500683">
    <property type="component" value="Unassembled WGS sequence"/>
</dbReference>
<feature type="compositionally biased region" description="Low complexity" evidence="1">
    <location>
        <begin position="49"/>
        <end position="80"/>
    </location>
</feature>
<evidence type="ECO:0000313" key="2">
    <source>
        <dbReference type="EMBL" id="GAA4096354.1"/>
    </source>
</evidence>
<keyword evidence="3" id="KW-1185">Reference proteome</keyword>
<organism evidence="2 3">
    <name type="scientific">Actinomadura miaoliensis</name>
    <dbReference type="NCBI Taxonomy" id="430685"/>
    <lineage>
        <taxon>Bacteria</taxon>
        <taxon>Bacillati</taxon>
        <taxon>Actinomycetota</taxon>
        <taxon>Actinomycetes</taxon>
        <taxon>Streptosporangiales</taxon>
        <taxon>Thermomonosporaceae</taxon>
        <taxon>Actinomadura</taxon>
    </lineage>
</organism>
<comment type="caution">
    <text evidence="2">The sequence shown here is derived from an EMBL/GenBank/DDBJ whole genome shotgun (WGS) entry which is preliminary data.</text>
</comment>
<protein>
    <recommendedName>
        <fullName evidence="4">DUF732 domain-containing protein</fullName>
    </recommendedName>
</protein>
<name>A0ABP7WU35_9ACTN</name>
<evidence type="ECO:0008006" key="4">
    <source>
        <dbReference type="Google" id="ProtNLM"/>
    </source>
</evidence>
<feature type="region of interest" description="Disordered" evidence="1">
    <location>
        <begin position="48"/>
        <end position="103"/>
    </location>
</feature>
<evidence type="ECO:0000313" key="3">
    <source>
        <dbReference type="Proteomes" id="UP001500683"/>
    </source>
</evidence>
<sequence length="167" mass="17439">MPNRYRPTPVTGFPGGAAAWSGDGMRFGTWAGLVLAVGVLAGCSGESDSPPVASSRVASPPVASSPVGATAAPEAPEASTFRGCLQRRGIRLPEDEHKSGDEERMRTAIEACASLLTPGEAVRIPVVKGSAFQTCLERHGVKLPAPGQWLSIDRGEDRVMDAALKRC</sequence>
<dbReference type="EMBL" id="BAAAZG010000055">
    <property type="protein sequence ID" value="GAA4096354.1"/>
    <property type="molecule type" value="Genomic_DNA"/>
</dbReference>
<reference evidence="3" key="1">
    <citation type="journal article" date="2019" name="Int. J. Syst. Evol. Microbiol.">
        <title>The Global Catalogue of Microorganisms (GCM) 10K type strain sequencing project: providing services to taxonomists for standard genome sequencing and annotation.</title>
        <authorList>
            <consortium name="The Broad Institute Genomics Platform"/>
            <consortium name="The Broad Institute Genome Sequencing Center for Infectious Disease"/>
            <person name="Wu L."/>
            <person name="Ma J."/>
        </authorList>
    </citation>
    <scope>NUCLEOTIDE SEQUENCE [LARGE SCALE GENOMIC DNA]</scope>
    <source>
        <strain evidence="3">JCM 16702</strain>
    </source>
</reference>
<gene>
    <name evidence="2" type="ORF">GCM10022214_69910</name>
</gene>
<proteinExistence type="predicted"/>
<feature type="compositionally biased region" description="Basic and acidic residues" evidence="1">
    <location>
        <begin position="91"/>
        <end position="103"/>
    </location>
</feature>